<dbReference type="AlphaFoldDB" id="A0A9Q9CI98"/>
<comment type="similarity">
    <text evidence="9 12">Belongs to the GARS family.</text>
</comment>
<evidence type="ECO:0000256" key="7">
    <source>
        <dbReference type="ARBA" id="ARBA00022755"/>
    </source>
</evidence>
<dbReference type="PROSITE" id="PS00184">
    <property type="entry name" value="GARS"/>
    <property type="match status" value="1"/>
</dbReference>
<accession>A0A9Q9CI98</accession>
<dbReference type="GO" id="GO:0046872">
    <property type="term" value="F:metal ion binding"/>
    <property type="evidence" value="ECO:0007669"/>
    <property type="project" value="InterPro"/>
</dbReference>
<dbReference type="InterPro" id="IPR011054">
    <property type="entry name" value="Rudment_hybrid_motif"/>
</dbReference>
<evidence type="ECO:0000256" key="13">
    <source>
        <dbReference type="PROSITE-ProRule" id="PRU00409"/>
    </source>
</evidence>
<comment type="pathway">
    <text evidence="3 12">Purine metabolism; IMP biosynthesis via de novo pathway; N(1)-(5-phospho-D-ribosyl)glycinamide from 5-phospho-alpha-D-ribose 1-diphosphate: step 2/2.</text>
</comment>
<dbReference type="FunFam" id="3.30.1490.20:FF:000006">
    <property type="entry name" value="phosphoribosylamine--glycine ligase, chloroplastic-like"/>
    <property type="match status" value="1"/>
</dbReference>
<dbReference type="InterPro" id="IPR037123">
    <property type="entry name" value="PRibGlycinamide_synth_C_sf"/>
</dbReference>
<dbReference type="InterPro" id="IPR020561">
    <property type="entry name" value="PRibGlycinamid_synth_ATP-grasp"/>
</dbReference>
<name>A0A9Q9CI98_9FIRM</name>
<dbReference type="PANTHER" id="PTHR43472">
    <property type="entry name" value="PHOSPHORIBOSYLAMINE--GLYCINE LIGASE"/>
    <property type="match status" value="1"/>
</dbReference>
<evidence type="ECO:0000256" key="10">
    <source>
        <dbReference type="ARBA" id="ARBA00042242"/>
    </source>
</evidence>
<evidence type="ECO:0000256" key="8">
    <source>
        <dbReference type="ARBA" id="ARBA00022840"/>
    </source>
</evidence>
<dbReference type="SMART" id="SM01210">
    <property type="entry name" value="GARS_C"/>
    <property type="match status" value="1"/>
</dbReference>
<evidence type="ECO:0000256" key="6">
    <source>
        <dbReference type="ARBA" id="ARBA00022741"/>
    </source>
</evidence>
<dbReference type="PROSITE" id="PS50975">
    <property type="entry name" value="ATP_GRASP"/>
    <property type="match status" value="1"/>
</dbReference>
<dbReference type="InterPro" id="IPR013815">
    <property type="entry name" value="ATP_grasp_subdomain_1"/>
</dbReference>
<dbReference type="SMART" id="SM01209">
    <property type="entry name" value="GARS_A"/>
    <property type="match status" value="1"/>
</dbReference>
<feature type="domain" description="ATP-grasp" evidence="14">
    <location>
        <begin position="106"/>
        <end position="312"/>
    </location>
</feature>
<evidence type="ECO:0000256" key="9">
    <source>
        <dbReference type="ARBA" id="ARBA00038345"/>
    </source>
</evidence>
<dbReference type="InterPro" id="IPR011761">
    <property type="entry name" value="ATP-grasp"/>
</dbReference>
<evidence type="ECO:0000256" key="1">
    <source>
        <dbReference type="ARBA" id="ARBA00001936"/>
    </source>
</evidence>
<evidence type="ECO:0000256" key="3">
    <source>
        <dbReference type="ARBA" id="ARBA00005174"/>
    </source>
</evidence>
<dbReference type="GO" id="GO:0009113">
    <property type="term" value="P:purine nucleobase biosynthetic process"/>
    <property type="evidence" value="ECO:0007669"/>
    <property type="project" value="InterPro"/>
</dbReference>
<proteinExistence type="inferred from homology"/>
<dbReference type="Gene3D" id="3.30.1490.20">
    <property type="entry name" value="ATP-grasp fold, A domain"/>
    <property type="match status" value="1"/>
</dbReference>
<dbReference type="Proteomes" id="UP001058072">
    <property type="component" value="Chromosome"/>
</dbReference>
<evidence type="ECO:0000313" key="18">
    <source>
        <dbReference type="Proteomes" id="UP001058072"/>
    </source>
</evidence>
<dbReference type="InterPro" id="IPR016185">
    <property type="entry name" value="PreATP-grasp_dom_sf"/>
</dbReference>
<sequence>MKVLVIGRGGREHAVVKKLARDSKVTEIFCAPGNDGMIEATLVPIEETDVNALANFAKKNQIDLTIVGPEMALMAGVVNKFKELDLPVFGPTKEAALIEGSKSFAKYMMSKYNIPTAAYGEFTQVEEALAYLETQSMPIVIKADGLAAGKGVVICQTLEEANQTVKEMLLDRKFEDASSKVVIEEFLDGEEFSLMAFVSNDIYKAMPIARDYKRAYDNDKGLNTGGMGNHSPHPLILDTDYEEAIQTVIEPMTKAMIEEGIPFTGILYAGLMKTANGIKVIEFNARFGDPETEVLLPRLETELTDIIFSLLDGKDIECVWSDQATVGVVLAAKGYPSSYVKGTVIEGLENLVDVDVCHMGTKLVDGKITLNGGRVLFVVGSGNTLEEARQKVYKEIQKINCDDLFYRTDIAKKATSC</sequence>
<dbReference type="Gene3D" id="3.90.600.10">
    <property type="entry name" value="Phosphoribosylglycinamide synthetase, C-terminal domain"/>
    <property type="match status" value="1"/>
</dbReference>
<comment type="cofactor">
    <cofactor evidence="1">
        <name>Mn(2+)</name>
        <dbReference type="ChEBI" id="CHEBI:29035"/>
    </cofactor>
</comment>
<evidence type="ECO:0000313" key="15">
    <source>
        <dbReference type="EMBL" id="UUF05123.1"/>
    </source>
</evidence>
<gene>
    <name evidence="12 16" type="primary">purD</name>
    <name evidence="15" type="ORF">J0J69_08430</name>
    <name evidence="16" type="ORF">J0J70_05560</name>
</gene>
<comment type="cofactor">
    <cofactor evidence="2">
        <name>Mg(2+)</name>
        <dbReference type="ChEBI" id="CHEBI:18420"/>
    </cofactor>
</comment>
<evidence type="ECO:0000256" key="11">
    <source>
        <dbReference type="ARBA" id="ARBA00042864"/>
    </source>
</evidence>
<dbReference type="RefSeq" id="WP_055305874.1">
    <property type="nucleotide sequence ID" value="NZ_CP071249.1"/>
</dbReference>
<evidence type="ECO:0000256" key="12">
    <source>
        <dbReference type="HAMAP-Rule" id="MF_00138"/>
    </source>
</evidence>
<keyword evidence="7 12" id="KW-0658">Purine biosynthesis</keyword>
<dbReference type="Pfam" id="PF02844">
    <property type="entry name" value="GARS_N"/>
    <property type="match status" value="1"/>
</dbReference>
<evidence type="ECO:0000259" key="14">
    <source>
        <dbReference type="PROSITE" id="PS50975"/>
    </source>
</evidence>
<dbReference type="Gene3D" id="3.40.50.20">
    <property type="match status" value="1"/>
</dbReference>
<dbReference type="Pfam" id="PF01071">
    <property type="entry name" value="GARS_A"/>
    <property type="match status" value="1"/>
</dbReference>
<dbReference type="SUPFAM" id="SSF52440">
    <property type="entry name" value="PreATP-grasp domain"/>
    <property type="match status" value="1"/>
</dbReference>
<protein>
    <recommendedName>
        <fullName evidence="4 12">Phosphoribosylamine--glycine ligase</fullName>
        <ecNumber evidence="4 12">6.3.4.13</ecNumber>
    </recommendedName>
    <alternativeName>
        <fullName evidence="12">GARS</fullName>
    </alternativeName>
    <alternativeName>
        <fullName evidence="10 12">Glycinamide ribonucleotide synthetase</fullName>
    </alternativeName>
    <alternativeName>
        <fullName evidence="11 12">Phosphoribosylglycinamide synthetase</fullName>
    </alternativeName>
</protein>
<dbReference type="SUPFAM" id="SSF51246">
    <property type="entry name" value="Rudiment single hybrid motif"/>
    <property type="match status" value="1"/>
</dbReference>
<dbReference type="GO" id="GO:0005524">
    <property type="term" value="F:ATP binding"/>
    <property type="evidence" value="ECO:0007669"/>
    <property type="project" value="UniProtKB-UniRule"/>
</dbReference>
<evidence type="ECO:0000313" key="17">
    <source>
        <dbReference type="Proteomes" id="UP001058016"/>
    </source>
</evidence>
<dbReference type="InterPro" id="IPR020560">
    <property type="entry name" value="PRibGlycinamide_synth_C-dom"/>
</dbReference>
<dbReference type="Proteomes" id="UP001058016">
    <property type="component" value="Chromosome"/>
</dbReference>
<dbReference type="HAMAP" id="MF_00138">
    <property type="entry name" value="GARS"/>
    <property type="match status" value="1"/>
</dbReference>
<dbReference type="GO" id="GO:0004637">
    <property type="term" value="F:phosphoribosylamine-glycine ligase activity"/>
    <property type="evidence" value="ECO:0007669"/>
    <property type="project" value="UniProtKB-UniRule"/>
</dbReference>
<keyword evidence="5 12" id="KW-0436">Ligase</keyword>
<organism evidence="16 18">
    <name type="scientific">Turicibacter bilis</name>
    <dbReference type="NCBI Taxonomy" id="2735723"/>
    <lineage>
        <taxon>Bacteria</taxon>
        <taxon>Bacillati</taxon>
        <taxon>Bacillota</taxon>
        <taxon>Erysipelotrichia</taxon>
        <taxon>Erysipelotrichales</taxon>
        <taxon>Turicibacteraceae</taxon>
        <taxon>Turicibacter</taxon>
    </lineage>
</organism>
<evidence type="ECO:0000256" key="2">
    <source>
        <dbReference type="ARBA" id="ARBA00001946"/>
    </source>
</evidence>
<dbReference type="InterPro" id="IPR020562">
    <property type="entry name" value="PRibGlycinamide_synth_N"/>
</dbReference>
<dbReference type="Pfam" id="PF02843">
    <property type="entry name" value="GARS_C"/>
    <property type="match status" value="1"/>
</dbReference>
<evidence type="ECO:0000256" key="4">
    <source>
        <dbReference type="ARBA" id="ARBA00013255"/>
    </source>
</evidence>
<dbReference type="EMBL" id="CP071249">
    <property type="protein sequence ID" value="UUF05123.1"/>
    <property type="molecule type" value="Genomic_DNA"/>
</dbReference>
<dbReference type="SUPFAM" id="SSF56059">
    <property type="entry name" value="Glutathione synthetase ATP-binding domain-like"/>
    <property type="match status" value="1"/>
</dbReference>
<dbReference type="InterPro" id="IPR000115">
    <property type="entry name" value="PRibGlycinamide_synth"/>
</dbReference>
<keyword evidence="6 13" id="KW-0547">Nucleotide-binding</keyword>
<dbReference type="NCBIfam" id="TIGR00877">
    <property type="entry name" value="purD"/>
    <property type="match status" value="1"/>
</dbReference>
<dbReference type="GO" id="GO:0006189">
    <property type="term" value="P:'de novo' IMP biosynthetic process"/>
    <property type="evidence" value="ECO:0007669"/>
    <property type="project" value="UniProtKB-UniRule"/>
</dbReference>
<comment type="catalytic activity">
    <reaction evidence="12">
        <text>5-phospho-beta-D-ribosylamine + glycine + ATP = N(1)-(5-phospho-beta-D-ribosyl)glycinamide + ADP + phosphate + H(+)</text>
        <dbReference type="Rhea" id="RHEA:17453"/>
        <dbReference type="ChEBI" id="CHEBI:15378"/>
        <dbReference type="ChEBI" id="CHEBI:30616"/>
        <dbReference type="ChEBI" id="CHEBI:43474"/>
        <dbReference type="ChEBI" id="CHEBI:57305"/>
        <dbReference type="ChEBI" id="CHEBI:58681"/>
        <dbReference type="ChEBI" id="CHEBI:143788"/>
        <dbReference type="ChEBI" id="CHEBI:456216"/>
        <dbReference type="EC" id="6.3.4.13"/>
    </reaction>
</comment>
<evidence type="ECO:0000256" key="5">
    <source>
        <dbReference type="ARBA" id="ARBA00022598"/>
    </source>
</evidence>
<dbReference type="InterPro" id="IPR020559">
    <property type="entry name" value="PRibGlycinamide_synth_CS"/>
</dbReference>
<keyword evidence="17" id="KW-1185">Reference proteome</keyword>
<dbReference type="Gene3D" id="3.30.470.20">
    <property type="entry name" value="ATP-grasp fold, B domain"/>
    <property type="match status" value="1"/>
</dbReference>
<dbReference type="PANTHER" id="PTHR43472:SF1">
    <property type="entry name" value="PHOSPHORIBOSYLAMINE--GLYCINE LIGASE, CHLOROPLASTIC"/>
    <property type="match status" value="1"/>
</dbReference>
<dbReference type="EMBL" id="CP071250">
    <property type="protein sequence ID" value="UUF09424.1"/>
    <property type="molecule type" value="Genomic_DNA"/>
</dbReference>
<evidence type="ECO:0000313" key="16">
    <source>
        <dbReference type="EMBL" id="UUF09424.1"/>
    </source>
</evidence>
<dbReference type="EC" id="6.3.4.13" evidence="4 12"/>
<keyword evidence="8 13" id="KW-0067">ATP-binding</keyword>
<reference evidence="16 17" key="1">
    <citation type="submission" date="2021-03" db="EMBL/GenBank/DDBJ databases">
        <title>Comparative Genomics and Metabolomics in the genus Turicibacter.</title>
        <authorList>
            <person name="Maki J."/>
            <person name="Looft T."/>
        </authorList>
    </citation>
    <scope>NUCLEOTIDE SEQUENCE</scope>
    <source>
        <strain evidence="16">ISU324</strain>
        <strain evidence="15 17">MMM721</strain>
    </source>
</reference>